<dbReference type="Pfam" id="PF00370">
    <property type="entry name" value="FGGY_N"/>
    <property type="match status" value="1"/>
</dbReference>
<comment type="similarity">
    <text evidence="1">Belongs to the FGGY kinase family.</text>
</comment>
<dbReference type="EMBL" id="CP042582">
    <property type="protein sequence ID" value="QEX20408.1"/>
    <property type="molecule type" value="Genomic_DNA"/>
</dbReference>
<dbReference type="SUPFAM" id="SSF53067">
    <property type="entry name" value="Actin-like ATPase domain"/>
    <property type="match status" value="2"/>
</dbReference>
<dbReference type="PANTHER" id="PTHR43095">
    <property type="entry name" value="SUGAR KINASE"/>
    <property type="match status" value="1"/>
</dbReference>
<dbReference type="GO" id="GO:0016301">
    <property type="term" value="F:kinase activity"/>
    <property type="evidence" value="ECO:0007669"/>
    <property type="project" value="UniProtKB-KW"/>
</dbReference>
<dbReference type="InterPro" id="IPR018485">
    <property type="entry name" value="FGGY_C"/>
</dbReference>
<evidence type="ECO:0000259" key="5">
    <source>
        <dbReference type="Pfam" id="PF02782"/>
    </source>
</evidence>
<dbReference type="Proteomes" id="UP000325797">
    <property type="component" value="Chromosome"/>
</dbReference>
<evidence type="ECO:0000256" key="1">
    <source>
        <dbReference type="ARBA" id="ARBA00009156"/>
    </source>
</evidence>
<organism evidence="6 7">
    <name type="scientific">Hypericibacter adhaerens</name>
    <dbReference type="NCBI Taxonomy" id="2602016"/>
    <lineage>
        <taxon>Bacteria</taxon>
        <taxon>Pseudomonadati</taxon>
        <taxon>Pseudomonadota</taxon>
        <taxon>Alphaproteobacteria</taxon>
        <taxon>Rhodospirillales</taxon>
        <taxon>Dongiaceae</taxon>
        <taxon>Hypericibacter</taxon>
    </lineage>
</organism>
<evidence type="ECO:0000313" key="7">
    <source>
        <dbReference type="Proteomes" id="UP000325797"/>
    </source>
</evidence>
<evidence type="ECO:0000256" key="2">
    <source>
        <dbReference type="ARBA" id="ARBA00022679"/>
    </source>
</evidence>
<dbReference type="InterPro" id="IPR043129">
    <property type="entry name" value="ATPase_NBD"/>
</dbReference>
<gene>
    <name evidence="6" type="ORF">FRZ61_03250</name>
</gene>
<dbReference type="GO" id="GO:0005975">
    <property type="term" value="P:carbohydrate metabolic process"/>
    <property type="evidence" value="ECO:0007669"/>
    <property type="project" value="InterPro"/>
</dbReference>
<dbReference type="RefSeq" id="WP_151114644.1">
    <property type="nucleotide sequence ID" value="NZ_CP042582.1"/>
</dbReference>
<dbReference type="OrthoDB" id="9805576at2"/>
<dbReference type="Pfam" id="PF02782">
    <property type="entry name" value="FGGY_C"/>
    <property type="match status" value="1"/>
</dbReference>
<dbReference type="PIRSF" id="PIRSF000538">
    <property type="entry name" value="GlpK"/>
    <property type="match status" value="1"/>
</dbReference>
<dbReference type="PANTHER" id="PTHR43095:SF5">
    <property type="entry name" value="XYLULOSE KINASE"/>
    <property type="match status" value="1"/>
</dbReference>
<feature type="domain" description="Carbohydrate kinase FGGY C-terminal" evidence="5">
    <location>
        <begin position="249"/>
        <end position="432"/>
    </location>
</feature>
<dbReference type="InterPro" id="IPR000577">
    <property type="entry name" value="Carb_kinase_FGGY"/>
</dbReference>
<accession>A0A5J6MS69</accession>
<keyword evidence="7" id="KW-1185">Reference proteome</keyword>
<evidence type="ECO:0000259" key="4">
    <source>
        <dbReference type="Pfam" id="PF00370"/>
    </source>
</evidence>
<protein>
    <submittedName>
        <fullName evidence="6">Xylulokinase</fullName>
    </submittedName>
</protein>
<evidence type="ECO:0000256" key="3">
    <source>
        <dbReference type="ARBA" id="ARBA00022777"/>
    </source>
</evidence>
<dbReference type="KEGG" id="hadh:FRZ61_03250"/>
<dbReference type="CDD" id="cd07808">
    <property type="entry name" value="ASKHA_NBD_FGGY_EcXK-like"/>
    <property type="match status" value="1"/>
</dbReference>
<sequence length="496" mass="51802">MIVGIDVGTQSLKAVVTDAALKPRGRAAEAYKPSFPQPGWAEQDPGLWERALGPTIAQALAAAGIEARQVEALALCGQLDGCVPVDDKGEAAGPCLIWIDRRAEAETASIPAEAVRRVGGLVLDASHMAAKIRWLKRQKHPAIRRFHQPVSYLVERLTGQAVMDHALASTSMVYSLNDRRYDKGLLDLFEIEERELPALADAGSAAGRLTARGAAMTGLPTGIPVAVGTGDDFSTALGAGLVDPGPVLVALGTGEVVGALHATPAIDQESLVETHAYPGGAYLIENPGWLCGGALVWLKELLGLESFAALDRLAEQVPPGADGLLFLPALTGAMAPEWIPAARGCFYGLTPAHGRAHWARALLEGCAFAMRDVTDRLAQMGLATDSILLLGGGAKSRIWGQIRADLTGLPVRVPAATDSSPMGAAMLAAVAAGRVADLREAAALVRGTSQELSPAPALKPAYDEAYQRYRRLFAALKPLYQPAPQGPAGADPSSGA</sequence>
<reference evidence="6 7" key="1">
    <citation type="submission" date="2019-08" db="EMBL/GenBank/DDBJ databases">
        <title>Hyperibacter terrae gen. nov., sp. nov. and Hyperibacter viscosus sp. nov., two new members in the family Rhodospirillaceae isolated from the rhizosphere of Hypericum perforatum.</title>
        <authorList>
            <person name="Noviana Z."/>
        </authorList>
    </citation>
    <scope>NUCLEOTIDE SEQUENCE [LARGE SCALE GENOMIC DNA]</scope>
    <source>
        <strain evidence="6 7">R5959</strain>
    </source>
</reference>
<keyword evidence="3 6" id="KW-0418">Kinase</keyword>
<dbReference type="InterPro" id="IPR018484">
    <property type="entry name" value="FGGY_N"/>
</dbReference>
<dbReference type="Gene3D" id="3.30.420.40">
    <property type="match status" value="2"/>
</dbReference>
<name>A0A5J6MS69_9PROT</name>
<feature type="domain" description="Carbohydrate kinase FGGY N-terminal" evidence="4">
    <location>
        <begin position="1"/>
        <end position="238"/>
    </location>
</feature>
<proteinExistence type="inferred from homology"/>
<dbReference type="AlphaFoldDB" id="A0A5J6MS69"/>
<keyword evidence="2" id="KW-0808">Transferase</keyword>
<evidence type="ECO:0000313" key="6">
    <source>
        <dbReference type="EMBL" id="QEX20408.1"/>
    </source>
</evidence>
<dbReference type="InterPro" id="IPR050406">
    <property type="entry name" value="FGGY_Carb_Kinase"/>
</dbReference>